<sequence>MSESTDNVSMRILEELFDDQFDTKIAFQLLLTDCKIKKYNSVSELKKVTLEDNNKLQKFPYELDVFIEKLTIYLVETVNLLKKDIKTGNDLSIMKKHETLTKLVKEFAEITTQILDDDNQNSEESTHKNKETVTILKQLNTVRENLELSVSTLKDFNKLVNGSNSKQIVSVSSMENELKTLLNKDSSEKELIITQMKQYKDILKQFESFYVTFVNLILNTEASDTSQQLEQLVIS</sequence>
<dbReference type="AlphaFoldDB" id="A0A1E5RBY7"/>
<dbReference type="Proteomes" id="UP000095605">
    <property type="component" value="Unassembled WGS sequence"/>
</dbReference>
<reference evidence="2" key="1">
    <citation type="journal article" date="2016" name="Genome Announc.">
        <title>Genome sequences of three species of Hanseniaspora isolated from spontaneous wine fermentations.</title>
        <authorList>
            <person name="Sternes P.R."/>
            <person name="Lee D."/>
            <person name="Kutyna D.R."/>
            <person name="Borneman A.R."/>
        </authorList>
    </citation>
    <scope>NUCLEOTIDE SEQUENCE [LARGE SCALE GENOMIC DNA]</scope>
    <source>
        <strain evidence="2">AWRI3578</strain>
    </source>
</reference>
<dbReference type="EMBL" id="LPNL01000006">
    <property type="protein sequence ID" value="OEJ84410.1"/>
    <property type="molecule type" value="Genomic_DNA"/>
</dbReference>
<keyword evidence="2" id="KW-1185">Reference proteome</keyword>
<evidence type="ECO:0000313" key="2">
    <source>
        <dbReference type="Proteomes" id="UP000095605"/>
    </source>
</evidence>
<dbReference type="OrthoDB" id="3972299at2759"/>
<protein>
    <submittedName>
        <fullName evidence="1">Uncharacterized protein</fullName>
    </submittedName>
</protein>
<comment type="caution">
    <text evidence="1">The sequence shown here is derived from an EMBL/GenBank/DDBJ whole genome shotgun (WGS) entry which is preliminary data.</text>
</comment>
<organism evidence="1 2">
    <name type="scientific">Hanseniaspora opuntiae</name>
    <dbReference type="NCBI Taxonomy" id="211096"/>
    <lineage>
        <taxon>Eukaryota</taxon>
        <taxon>Fungi</taxon>
        <taxon>Dikarya</taxon>
        <taxon>Ascomycota</taxon>
        <taxon>Saccharomycotina</taxon>
        <taxon>Saccharomycetes</taxon>
        <taxon>Saccharomycodales</taxon>
        <taxon>Saccharomycodaceae</taxon>
        <taxon>Hanseniaspora</taxon>
    </lineage>
</organism>
<gene>
    <name evidence="1" type="ORF">AWRI3578_g2540</name>
</gene>
<proteinExistence type="predicted"/>
<evidence type="ECO:0000313" key="1">
    <source>
        <dbReference type="EMBL" id="OEJ84410.1"/>
    </source>
</evidence>
<accession>A0A1E5RBY7</accession>
<name>A0A1E5RBY7_9ASCO</name>